<dbReference type="Pfam" id="PF00612">
    <property type="entry name" value="IQ"/>
    <property type="match status" value="2"/>
</dbReference>
<dbReference type="AlphaFoldDB" id="G5BW43"/>
<dbReference type="PANTHER" id="PTHR21633:SF10">
    <property type="entry name" value="IQ MOTIF CONTAINING F4"/>
    <property type="match status" value="1"/>
</dbReference>
<dbReference type="InterPro" id="IPR000048">
    <property type="entry name" value="IQ_motif_EF-hand-BS"/>
</dbReference>
<dbReference type="SMART" id="SM00015">
    <property type="entry name" value="IQ"/>
    <property type="match status" value="2"/>
</dbReference>
<protein>
    <submittedName>
        <fullName evidence="1">IQ domain-containing protein F5</fullName>
    </submittedName>
</protein>
<proteinExistence type="predicted"/>
<reference evidence="1 2" key="1">
    <citation type="journal article" date="2011" name="Nature">
        <title>Genome sequencing reveals insights into physiology and longevity of the naked mole rat.</title>
        <authorList>
            <person name="Kim E.B."/>
            <person name="Fang X."/>
            <person name="Fushan A.A."/>
            <person name="Huang Z."/>
            <person name="Lobanov A.V."/>
            <person name="Han L."/>
            <person name="Marino S.M."/>
            <person name="Sun X."/>
            <person name="Turanov A.A."/>
            <person name="Yang P."/>
            <person name="Yim S.H."/>
            <person name="Zhao X."/>
            <person name="Kasaikina M.V."/>
            <person name="Stoletzki N."/>
            <person name="Peng C."/>
            <person name="Polak P."/>
            <person name="Xiong Z."/>
            <person name="Kiezun A."/>
            <person name="Zhu Y."/>
            <person name="Chen Y."/>
            <person name="Kryukov G.V."/>
            <person name="Zhang Q."/>
            <person name="Peshkin L."/>
            <person name="Yang L."/>
            <person name="Bronson R.T."/>
            <person name="Buffenstein R."/>
            <person name="Wang B."/>
            <person name="Han C."/>
            <person name="Li Q."/>
            <person name="Chen L."/>
            <person name="Zhao W."/>
            <person name="Sunyaev S.R."/>
            <person name="Park T.J."/>
            <person name="Zhang G."/>
            <person name="Wang J."/>
            <person name="Gladyshev V.N."/>
        </authorList>
    </citation>
    <scope>NUCLEOTIDE SEQUENCE [LARGE SCALE GENOMIC DNA]</scope>
</reference>
<dbReference type="PROSITE" id="PS50096">
    <property type="entry name" value="IQ"/>
    <property type="match status" value="2"/>
</dbReference>
<dbReference type="FunFam" id="1.20.5.190:FF:000014">
    <property type="entry name" value="IQ motif containing F5"/>
    <property type="match status" value="1"/>
</dbReference>
<dbReference type="PANTHER" id="PTHR21633">
    <property type="entry name" value="IQ MOTIF CONTAINING F"/>
    <property type="match status" value="1"/>
</dbReference>
<organism evidence="1 2">
    <name type="scientific">Heterocephalus glaber</name>
    <name type="common">Naked mole rat</name>
    <dbReference type="NCBI Taxonomy" id="10181"/>
    <lineage>
        <taxon>Eukaryota</taxon>
        <taxon>Metazoa</taxon>
        <taxon>Chordata</taxon>
        <taxon>Craniata</taxon>
        <taxon>Vertebrata</taxon>
        <taxon>Euteleostomi</taxon>
        <taxon>Mammalia</taxon>
        <taxon>Eutheria</taxon>
        <taxon>Euarchontoglires</taxon>
        <taxon>Glires</taxon>
        <taxon>Rodentia</taxon>
        <taxon>Hystricomorpha</taxon>
        <taxon>Bathyergidae</taxon>
        <taxon>Heterocephalus</taxon>
    </lineage>
</organism>
<dbReference type="GO" id="GO:0005516">
    <property type="term" value="F:calmodulin binding"/>
    <property type="evidence" value="ECO:0007669"/>
    <property type="project" value="TreeGrafter"/>
</dbReference>
<dbReference type="InParanoid" id="G5BW43"/>
<evidence type="ECO:0000313" key="2">
    <source>
        <dbReference type="Proteomes" id="UP000006813"/>
    </source>
</evidence>
<sequence>MDHRILAPNWPTRSMENQKVAPADMVQASTKIQAWWRGTLLRRTLLHATLRAWVIQCWWRQTRARQLEKKKWEALELYKRQIWATVKLQSCIRMWLVRQRYCDMLNAVRNMQNCWHGHICQFHDTFQGSYELTGSHLQLQLDIFLGSQVCRITDCIPFPIKN</sequence>
<dbReference type="eggNOG" id="ENOG502TDTT">
    <property type="taxonomic scope" value="Eukaryota"/>
</dbReference>
<name>G5BW43_HETGA</name>
<dbReference type="Proteomes" id="UP000006813">
    <property type="component" value="Unassembled WGS sequence"/>
</dbReference>
<dbReference type="InterPro" id="IPR039887">
    <property type="entry name" value="IQCF"/>
</dbReference>
<gene>
    <name evidence="1" type="ORF">GW7_05687</name>
</gene>
<dbReference type="EMBL" id="JH172189">
    <property type="protein sequence ID" value="EHB13504.1"/>
    <property type="molecule type" value="Genomic_DNA"/>
</dbReference>
<accession>G5BW43</accession>
<dbReference type="Gene3D" id="1.20.5.190">
    <property type="match status" value="2"/>
</dbReference>
<evidence type="ECO:0000313" key="1">
    <source>
        <dbReference type="EMBL" id="EHB13504.1"/>
    </source>
</evidence>